<reference evidence="2 3" key="1">
    <citation type="submission" date="2015-10" db="EMBL/GenBank/DDBJ databases">
        <title>Draft genome sequence of Novosphingobium fuchskuhlense DSM 25065 isolated from a surface water sample of the southwest basin of Lake Grosse Fuchskuhle.</title>
        <authorList>
            <person name="Ruckert C."/>
            <person name="Winkler A."/>
            <person name="Glaeser J."/>
            <person name="Grossart H.-P."/>
            <person name="Kalinowski J."/>
            <person name="Glaeser S."/>
        </authorList>
    </citation>
    <scope>NUCLEOTIDE SEQUENCE [LARGE SCALE GENOMIC DNA]</scope>
    <source>
        <strain evidence="2 3">FNE08-7</strain>
    </source>
</reference>
<dbReference type="STRING" id="1117702.AQZ52_06660"/>
<accession>A0A117UXW7</accession>
<evidence type="ECO:0000256" key="1">
    <source>
        <dbReference type="SAM" id="SignalP"/>
    </source>
</evidence>
<keyword evidence="1" id="KW-0732">Signal</keyword>
<protein>
    <submittedName>
        <fullName evidence="2">Uncharacterized protein</fullName>
    </submittedName>
</protein>
<feature type="chain" id="PRO_5007157087" evidence="1">
    <location>
        <begin position="21"/>
        <end position="96"/>
    </location>
</feature>
<dbReference type="OrthoDB" id="9969024at2"/>
<dbReference type="EMBL" id="LLZS01000003">
    <property type="protein sequence ID" value="KUR72883.1"/>
    <property type="molecule type" value="Genomic_DNA"/>
</dbReference>
<name>A0A117UXW7_9SPHN</name>
<proteinExistence type="predicted"/>
<dbReference type="RefSeq" id="WP_067907564.1">
    <property type="nucleotide sequence ID" value="NZ_KQ954244.1"/>
</dbReference>
<sequence length="96" mass="9694">MLLASLALSVALPASPGLLAAAPTRAVSAPCNPDPMKSIGCAAQRHTPSPRPTAASAPIACNPDPLKGAACHHRVALARAEARTKPVRDEELAAAD</sequence>
<evidence type="ECO:0000313" key="2">
    <source>
        <dbReference type="EMBL" id="KUR72883.1"/>
    </source>
</evidence>
<dbReference type="Proteomes" id="UP000058012">
    <property type="component" value="Unassembled WGS sequence"/>
</dbReference>
<comment type="caution">
    <text evidence="2">The sequence shown here is derived from an EMBL/GenBank/DDBJ whole genome shotgun (WGS) entry which is preliminary data.</text>
</comment>
<organism evidence="2 3">
    <name type="scientific">Novosphingobium fuchskuhlense</name>
    <dbReference type="NCBI Taxonomy" id="1117702"/>
    <lineage>
        <taxon>Bacteria</taxon>
        <taxon>Pseudomonadati</taxon>
        <taxon>Pseudomonadota</taxon>
        <taxon>Alphaproteobacteria</taxon>
        <taxon>Sphingomonadales</taxon>
        <taxon>Sphingomonadaceae</taxon>
        <taxon>Novosphingobium</taxon>
    </lineage>
</organism>
<feature type="signal peptide" evidence="1">
    <location>
        <begin position="1"/>
        <end position="20"/>
    </location>
</feature>
<evidence type="ECO:0000313" key="3">
    <source>
        <dbReference type="Proteomes" id="UP000058012"/>
    </source>
</evidence>
<keyword evidence="3" id="KW-1185">Reference proteome</keyword>
<dbReference type="AlphaFoldDB" id="A0A117UXW7"/>
<gene>
    <name evidence="2" type="ORF">AQZ52_06660</name>
</gene>